<sequence>MRVEVLDNMPGIIIVTAQNADAALINRLLLYVRDWEFSGDSIDDADSFAILSTQQELLRVRGDSNEGITRPPIQEFPENEWEGLTIEEVEKIMLDNDSEKNGSTSLFLVLDDEGAEEGTILVAHRASNDPEEDKFEYVNDFNKVRVPWECVYGMWCNLDIANMGFDEFCNEDDILDSTKNGEPRRWWTYKNFMGEEHYVPFKAKAEEAIKELGKLDLA</sequence>
<dbReference type="Pfam" id="PF21962">
    <property type="entry name" value="DUF6924"/>
    <property type="match status" value="1"/>
</dbReference>
<evidence type="ECO:0000259" key="1">
    <source>
        <dbReference type="Pfam" id="PF21962"/>
    </source>
</evidence>
<name>A0ABR3QUE7_9PLEO</name>
<proteinExistence type="predicted"/>
<keyword evidence="3" id="KW-1185">Reference proteome</keyword>
<dbReference type="InterPro" id="IPR053832">
    <property type="entry name" value="DUF6924"/>
</dbReference>
<accession>A0ABR3QUE7</accession>
<feature type="domain" description="DUF6924" evidence="1">
    <location>
        <begin position="72"/>
        <end position="173"/>
    </location>
</feature>
<dbReference type="EMBL" id="JAKJXO020000015">
    <property type="protein sequence ID" value="KAL1595796.1"/>
    <property type="molecule type" value="Genomic_DNA"/>
</dbReference>
<evidence type="ECO:0000313" key="3">
    <source>
        <dbReference type="Proteomes" id="UP001521785"/>
    </source>
</evidence>
<protein>
    <recommendedName>
        <fullName evidence="1">DUF6924 domain-containing protein</fullName>
    </recommendedName>
</protein>
<evidence type="ECO:0000313" key="2">
    <source>
        <dbReference type="EMBL" id="KAL1595796.1"/>
    </source>
</evidence>
<reference evidence="2 3" key="1">
    <citation type="submission" date="2024-02" db="EMBL/GenBank/DDBJ databases">
        <title>De novo assembly and annotation of 12 fungi associated with fruit tree decline syndrome in Ontario, Canada.</title>
        <authorList>
            <person name="Sulman M."/>
            <person name="Ellouze W."/>
            <person name="Ilyukhin E."/>
        </authorList>
    </citation>
    <scope>NUCLEOTIDE SEQUENCE [LARGE SCALE GENOMIC DNA]</scope>
    <source>
        <strain evidence="2 3">M42-189</strain>
    </source>
</reference>
<comment type="caution">
    <text evidence="2">The sequence shown here is derived from an EMBL/GenBank/DDBJ whole genome shotgun (WGS) entry which is preliminary data.</text>
</comment>
<organism evidence="2 3">
    <name type="scientific">Paraconiothyrium brasiliense</name>
    <dbReference type="NCBI Taxonomy" id="300254"/>
    <lineage>
        <taxon>Eukaryota</taxon>
        <taxon>Fungi</taxon>
        <taxon>Dikarya</taxon>
        <taxon>Ascomycota</taxon>
        <taxon>Pezizomycotina</taxon>
        <taxon>Dothideomycetes</taxon>
        <taxon>Pleosporomycetidae</taxon>
        <taxon>Pleosporales</taxon>
        <taxon>Massarineae</taxon>
        <taxon>Didymosphaeriaceae</taxon>
        <taxon>Paraconiothyrium</taxon>
    </lineage>
</organism>
<gene>
    <name evidence="2" type="ORF">SLS60_009485</name>
</gene>
<dbReference type="Proteomes" id="UP001521785">
    <property type="component" value="Unassembled WGS sequence"/>
</dbReference>